<reference evidence="8 9" key="1">
    <citation type="submission" date="2023-09" db="EMBL/GenBank/DDBJ databases">
        <authorList>
            <person name="Rey-Velasco X."/>
        </authorList>
    </citation>
    <scope>NUCLEOTIDE SEQUENCE [LARGE SCALE GENOMIC DNA]</scope>
    <source>
        <strain evidence="8 9">F260</strain>
    </source>
</reference>
<sequence>MKIVGLTGGIGSGKTTVANFFEELGIPVYIADDAAKHLMNTSENIKREITSLFGLDSYRDNLPDRKFIASRVFNDQKKLNLLNIIIHPAVAADFENWKLQQDAPYVIYEAAILFEKEGYKKCDYTILVTAPREEKIRRIKARDNSSVEDIQERMNNQWDDERKAKLADFQIQNLQLEQTRRDVENLHAILLKARKN</sequence>
<keyword evidence="4 5" id="KW-0173">Coenzyme A biosynthesis</keyword>
<dbReference type="GO" id="GO:0004140">
    <property type="term" value="F:dephospho-CoA kinase activity"/>
    <property type="evidence" value="ECO:0007669"/>
    <property type="project" value="UniProtKB-EC"/>
</dbReference>
<evidence type="ECO:0000256" key="1">
    <source>
        <dbReference type="ARBA" id="ARBA00009018"/>
    </source>
</evidence>
<comment type="similarity">
    <text evidence="1 5">Belongs to the CoaE family.</text>
</comment>
<dbReference type="EMBL" id="JAVRHO010000005">
    <property type="protein sequence ID" value="MDT0646057.1"/>
    <property type="molecule type" value="Genomic_DNA"/>
</dbReference>
<evidence type="ECO:0000313" key="8">
    <source>
        <dbReference type="EMBL" id="MDT0646057.1"/>
    </source>
</evidence>
<protein>
    <recommendedName>
        <fullName evidence="5 6">Dephospho-CoA kinase</fullName>
        <ecNumber evidence="5 6">2.7.1.24</ecNumber>
    </recommendedName>
    <alternativeName>
        <fullName evidence="5">Dephosphocoenzyme A kinase</fullName>
    </alternativeName>
</protein>
<feature type="binding site" evidence="5">
    <location>
        <begin position="11"/>
        <end position="16"/>
    </location>
    <ligand>
        <name>ATP</name>
        <dbReference type="ChEBI" id="CHEBI:30616"/>
    </ligand>
</feature>
<keyword evidence="9" id="KW-1185">Reference proteome</keyword>
<dbReference type="Pfam" id="PF01121">
    <property type="entry name" value="CoaE"/>
    <property type="match status" value="1"/>
</dbReference>
<keyword evidence="3 5" id="KW-0067">ATP-binding</keyword>
<dbReference type="PANTHER" id="PTHR10695">
    <property type="entry name" value="DEPHOSPHO-COA KINASE-RELATED"/>
    <property type="match status" value="1"/>
</dbReference>
<evidence type="ECO:0000256" key="2">
    <source>
        <dbReference type="ARBA" id="ARBA00022741"/>
    </source>
</evidence>
<dbReference type="SUPFAM" id="SSF52540">
    <property type="entry name" value="P-loop containing nucleoside triphosphate hydrolases"/>
    <property type="match status" value="1"/>
</dbReference>
<comment type="catalytic activity">
    <reaction evidence="5">
        <text>3'-dephospho-CoA + ATP = ADP + CoA + H(+)</text>
        <dbReference type="Rhea" id="RHEA:18245"/>
        <dbReference type="ChEBI" id="CHEBI:15378"/>
        <dbReference type="ChEBI" id="CHEBI:30616"/>
        <dbReference type="ChEBI" id="CHEBI:57287"/>
        <dbReference type="ChEBI" id="CHEBI:57328"/>
        <dbReference type="ChEBI" id="CHEBI:456216"/>
        <dbReference type="EC" id="2.7.1.24"/>
    </reaction>
</comment>
<dbReference type="Gene3D" id="3.40.50.300">
    <property type="entry name" value="P-loop containing nucleotide triphosphate hydrolases"/>
    <property type="match status" value="1"/>
</dbReference>
<organism evidence="8 9">
    <name type="scientific">Autumnicola lenta</name>
    <dbReference type="NCBI Taxonomy" id="3075593"/>
    <lineage>
        <taxon>Bacteria</taxon>
        <taxon>Pseudomonadati</taxon>
        <taxon>Bacteroidota</taxon>
        <taxon>Flavobacteriia</taxon>
        <taxon>Flavobacteriales</taxon>
        <taxon>Flavobacteriaceae</taxon>
        <taxon>Autumnicola</taxon>
    </lineage>
</organism>
<dbReference type="PROSITE" id="PS51219">
    <property type="entry name" value="DPCK"/>
    <property type="match status" value="1"/>
</dbReference>
<keyword evidence="5 8" id="KW-0418">Kinase</keyword>
<dbReference type="CDD" id="cd02022">
    <property type="entry name" value="DPCK"/>
    <property type="match status" value="1"/>
</dbReference>
<comment type="subcellular location">
    <subcellularLocation>
        <location evidence="5">Cytoplasm</location>
    </subcellularLocation>
</comment>
<evidence type="ECO:0000313" key="9">
    <source>
        <dbReference type="Proteomes" id="UP001245285"/>
    </source>
</evidence>
<evidence type="ECO:0000256" key="4">
    <source>
        <dbReference type="ARBA" id="ARBA00022993"/>
    </source>
</evidence>
<name>A0ABU3CI72_9FLAO</name>
<dbReference type="InterPro" id="IPR027417">
    <property type="entry name" value="P-loop_NTPase"/>
</dbReference>
<feature type="coiled-coil region" evidence="7">
    <location>
        <begin position="166"/>
        <end position="196"/>
    </location>
</feature>
<evidence type="ECO:0000256" key="6">
    <source>
        <dbReference type="NCBIfam" id="TIGR00152"/>
    </source>
</evidence>
<comment type="function">
    <text evidence="5">Catalyzes the phosphorylation of the 3'-hydroxyl group of dephosphocoenzyme A to form coenzyme A.</text>
</comment>
<dbReference type="EC" id="2.7.1.24" evidence="5 6"/>
<proteinExistence type="inferred from homology"/>
<evidence type="ECO:0000256" key="3">
    <source>
        <dbReference type="ARBA" id="ARBA00022840"/>
    </source>
</evidence>
<dbReference type="HAMAP" id="MF_00376">
    <property type="entry name" value="Dephospho_CoA_kinase"/>
    <property type="match status" value="1"/>
</dbReference>
<dbReference type="RefSeq" id="WP_311494240.1">
    <property type="nucleotide sequence ID" value="NZ_JAVRHO010000005.1"/>
</dbReference>
<keyword evidence="2 5" id="KW-0547">Nucleotide-binding</keyword>
<dbReference type="InterPro" id="IPR001977">
    <property type="entry name" value="Depp_CoAkinase"/>
</dbReference>
<comment type="caution">
    <text evidence="8">The sequence shown here is derived from an EMBL/GenBank/DDBJ whole genome shotgun (WGS) entry which is preliminary data.</text>
</comment>
<evidence type="ECO:0000256" key="7">
    <source>
        <dbReference type="SAM" id="Coils"/>
    </source>
</evidence>
<dbReference type="NCBIfam" id="TIGR00152">
    <property type="entry name" value="dephospho-CoA kinase"/>
    <property type="match status" value="1"/>
</dbReference>
<gene>
    <name evidence="5 8" type="primary">coaE</name>
    <name evidence="8" type="ORF">RM545_05090</name>
</gene>
<comment type="pathway">
    <text evidence="5">Cofactor biosynthesis; coenzyme A biosynthesis; CoA from (R)-pantothenate: step 5/5.</text>
</comment>
<dbReference type="Proteomes" id="UP001245285">
    <property type="component" value="Unassembled WGS sequence"/>
</dbReference>
<evidence type="ECO:0000256" key="5">
    <source>
        <dbReference type="HAMAP-Rule" id="MF_00376"/>
    </source>
</evidence>
<keyword evidence="7" id="KW-0175">Coiled coil</keyword>
<dbReference type="PANTHER" id="PTHR10695:SF46">
    <property type="entry name" value="BIFUNCTIONAL COENZYME A SYNTHASE-RELATED"/>
    <property type="match status" value="1"/>
</dbReference>
<accession>A0ABU3CI72</accession>
<keyword evidence="5 8" id="KW-0808">Transferase</keyword>
<keyword evidence="5" id="KW-0963">Cytoplasm</keyword>